<keyword evidence="3 6" id="KW-0067">ATP-binding</keyword>
<evidence type="ECO:0000256" key="1">
    <source>
        <dbReference type="ARBA" id="ARBA00006607"/>
    </source>
</evidence>
<evidence type="ECO:0000256" key="4">
    <source>
        <dbReference type="ARBA" id="ARBA00023186"/>
    </source>
</evidence>
<evidence type="ECO:0000256" key="2">
    <source>
        <dbReference type="ARBA" id="ARBA00022741"/>
    </source>
</evidence>
<evidence type="ECO:0000256" key="7">
    <source>
        <dbReference type="RuleBase" id="RU000418"/>
    </source>
</evidence>
<dbReference type="NCBIfam" id="NF000592">
    <property type="entry name" value="PRK00013.1"/>
    <property type="match status" value="1"/>
</dbReference>
<dbReference type="InterPro" id="IPR027410">
    <property type="entry name" value="TCP-1-like_intermed_sf"/>
</dbReference>
<dbReference type="InterPro" id="IPR018370">
    <property type="entry name" value="Chaperonin_Cpn60_CS"/>
</dbReference>
<feature type="binding site" evidence="6">
    <location>
        <position position="50"/>
    </location>
    <ligand>
        <name>ATP</name>
        <dbReference type="ChEBI" id="CHEBI:30616"/>
    </ligand>
</feature>
<dbReference type="PRINTS" id="PR00298">
    <property type="entry name" value="CHAPERONIN60"/>
</dbReference>
<dbReference type="EC" id="5.6.1.7" evidence="6"/>
<protein>
    <recommendedName>
        <fullName evidence="6">Chaperonin GroEL</fullName>
        <ecNumber evidence="6">5.6.1.7</ecNumber>
    </recommendedName>
    <alternativeName>
        <fullName evidence="6">60 kDa chaperonin</fullName>
    </alternativeName>
    <alternativeName>
        <fullName evidence="6">Chaperonin-60</fullName>
        <shortName evidence="6">Cpn60</shortName>
    </alternativeName>
</protein>
<comment type="function">
    <text evidence="6 8">Together with its co-chaperonin GroES, plays an essential role in assisting protein folding. The GroEL-GroES system forms a nano-cage that allows encapsulation of the non-native substrate proteins and provides a physical environment optimized to promote and accelerate protein folding.</text>
</comment>
<comment type="caution">
    <text evidence="9">The sequence shown here is derived from an EMBL/GenBank/DDBJ whole genome shotgun (WGS) entry which is preliminary data.</text>
</comment>
<dbReference type="Gene3D" id="3.50.7.10">
    <property type="entry name" value="GroEL"/>
    <property type="match status" value="1"/>
</dbReference>
<keyword evidence="6" id="KW-0963">Cytoplasm</keyword>
<dbReference type="NCBIfam" id="TIGR02348">
    <property type="entry name" value="GroEL"/>
    <property type="match status" value="1"/>
</dbReference>
<keyword evidence="2 6" id="KW-0547">Nucleotide-binding</keyword>
<sequence length="542" mass="57319">MAKQLFFDTNARDQLKKGVDALADAVKVTLGPKGRNVIIDKKFGAPTITKDGVSVAKEIELKEPIENMGAQLVKEVASKTADNAGDGTTTATVLAQAIFAVGIKNVAAGANPMDLKRGIDKAVAAVVNQLKENSKQISTSKEIAQVATVSANNDEEIGNMIADAMDKVGKDGVITVEEAKGTETEVKTVEGMQFDRGYLSPYFVTNTEKMEAELDHPFILIYDKKISSMKELLPVLEPVAQAGKPLLIIAEDVDGEALATLVVNKIRGALKVAAVKAPGFGDRRKAMLEDIAILTGGTVISEERGFKLENATPDMLGRAEKINIDKDNTTIVNGAGDAGAIKGRIAEIKAQIEKTTSDYDREKLQERLAKLSGGVAILYIGAATEVEMKEKKDRVDDALHATRAAVQEGVVVGGGVALVRAASALDSLKGSNDDQDTGINIIRTAIEAPLRTIVSNAGGEPSVVINKIRENKGNFGYNARTDEYMDLFEAGVIDPTKVTRLALENAASIAALLLTTECVVADVKEDAPAMPPMGGGGMGGMM</sequence>
<dbReference type="InterPro" id="IPR027409">
    <property type="entry name" value="GroEL-like_apical_dom_sf"/>
</dbReference>
<dbReference type="NCBIfam" id="NF009487">
    <property type="entry name" value="PRK12849.1"/>
    <property type="match status" value="1"/>
</dbReference>
<gene>
    <name evidence="6 9" type="primary">groL</name>
    <name evidence="6" type="synonym">groEL</name>
    <name evidence="9" type="ORF">ACFPIK_01810</name>
</gene>
<keyword evidence="10" id="KW-1185">Reference proteome</keyword>
<name>A0ABW0BS88_9BACT</name>
<accession>A0ABW0BS88</accession>
<feature type="binding site" evidence="6">
    <location>
        <begin position="86"/>
        <end position="90"/>
    </location>
    <ligand>
        <name>ATP</name>
        <dbReference type="ChEBI" id="CHEBI:30616"/>
    </ligand>
</feature>
<dbReference type="HAMAP" id="MF_00600">
    <property type="entry name" value="CH60"/>
    <property type="match status" value="1"/>
</dbReference>
<dbReference type="SUPFAM" id="SSF48592">
    <property type="entry name" value="GroEL equatorial domain-like"/>
    <property type="match status" value="1"/>
</dbReference>
<dbReference type="InterPro" id="IPR001844">
    <property type="entry name" value="Cpn60/GroEL"/>
</dbReference>
<dbReference type="PROSITE" id="PS00296">
    <property type="entry name" value="CHAPERONINS_CPN60"/>
    <property type="match status" value="1"/>
</dbReference>
<comment type="subcellular location">
    <subcellularLocation>
        <location evidence="6">Cytoplasm</location>
    </subcellularLocation>
</comment>
<feature type="binding site" evidence="6">
    <location>
        <position position="414"/>
    </location>
    <ligand>
        <name>ATP</name>
        <dbReference type="ChEBI" id="CHEBI:30616"/>
    </ligand>
</feature>
<comment type="subunit">
    <text evidence="6 8">Forms a cylinder of 14 subunits composed of two heptameric rings stacked back-to-back. Interacts with the co-chaperonin GroES.</text>
</comment>
<dbReference type="NCBIfam" id="NF009489">
    <property type="entry name" value="PRK12851.1"/>
    <property type="match status" value="1"/>
</dbReference>
<dbReference type="Pfam" id="PF00118">
    <property type="entry name" value="Cpn60_TCP1"/>
    <property type="match status" value="1"/>
</dbReference>
<proteinExistence type="inferred from homology"/>
<dbReference type="Proteomes" id="UP001596163">
    <property type="component" value="Unassembled WGS sequence"/>
</dbReference>
<dbReference type="SUPFAM" id="SSF54849">
    <property type="entry name" value="GroEL-intermediate domain like"/>
    <property type="match status" value="1"/>
</dbReference>
<keyword evidence="5 6" id="KW-0413">Isomerase</keyword>
<evidence type="ECO:0000256" key="8">
    <source>
        <dbReference type="RuleBase" id="RU000419"/>
    </source>
</evidence>
<reference evidence="10" key="1">
    <citation type="journal article" date="2019" name="Int. J. Syst. Evol. Microbiol.">
        <title>The Global Catalogue of Microorganisms (GCM) 10K type strain sequencing project: providing services to taxonomists for standard genome sequencing and annotation.</title>
        <authorList>
            <consortium name="The Broad Institute Genomics Platform"/>
            <consortium name="The Broad Institute Genome Sequencing Center for Infectious Disease"/>
            <person name="Wu L."/>
            <person name="Ma J."/>
        </authorList>
    </citation>
    <scope>NUCLEOTIDE SEQUENCE [LARGE SCALE GENOMIC DNA]</scope>
    <source>
        <strain evidence="10">CGMCC 1.7030</strain>
    </source>
</reference>
<feature type="binding site" evidence="6">
    <location>
        <begin position="29"/>
        <end position="32"/>
    </location>
    <ligand>
        <name>ATP</name>
        <dbReference type="ChEBI" id="CHEBI:30616"/>
    </ligand>
</feature>
<dbReference type="InterPro" id="IPR002423">
    <property type="entry name" value="Cpn60/GroEL/TCP-1"/>
</dbReference>
<evidence type="ECO:0000313" key="9">
    <source>
        <dbReference type="EMBL" id="MFC5190485.1"/>
    </source>
</evidence>
<comment type="caution">
    <text evidence="6">Lacks conserved residue(s) required for the propagation of feature annotation.</text>
</comment>
<evidence type="ECO:0000256" key="3">
    <source>
        <dbReference type="ARBA" id="ARBA00022840"/>
    </source>
</evidence>
<evidence type="ECO:0000256" key="5">
    <source>
        <dbReference type="ARBA" id="ARBA00023235"/>
    </source>
</evidence>
<dbReference type="PANTHER" id="PTHR45633">
    <property type="entry name" value="60 KDA HEAT SHOCK PROTEIN, MITOCHONDRIAL"/>
    <property type="match status" value="1"/>
</dbReference>
<dbReference type="CDD" id="cd03344">
    <property type="entry name" value="GroEL"/>
    <property type="match status" value="1"/>
</dbReference>
<evidence type="ECO:0000256" key="6">
    <source>
        <dbReference type="HAMAP-Rule" id="MF_00600"/>
    </source>
</evidence>
<dbReference type="RefSeq" id="WP_377911604.1">
    <property type="nucleotide sequence ID" value="NZ_JBHSKS010000001.1"/>
</dbReference>
<dbReference type="InterPro" id="IPR027413">
    <property type="entry name" value="GROEL-like_equatorial_sf"/>
</dbReference>
<dbReference type="NCBIfam" id="NF009488">
    <property type="entry name" value="PRK12850.1"/>
    <property type="match status" value="1"/>
</dbReference>
<dbReference type="SUPFAM" id="SSF52029">
    <property type="entry name" value="GroEL apical domain-like"/>
    <property type="match status" value="1"/>
</dbReference>
<keyword evidence="4 6" id="KW-0143">Chaperone</keyword>
<dbReference type="Gene3D" id="3.30.260.10">
    <property type="entry name" value="TCP-1-like chaperonin intermediate domain"/>
    <property type="match status" value="1"/>
</dbReference>
<comment type="similarity">
    <text evidence="1 6 7">Belongs to the chaperonin (HSP60) family.</text>
</comment>
<evidence type="ECO:0000313" key="10">
    <source>
        <dbReference type="Proteomes" id="UP001596163"/>
    </source>
</evidence>
<organism evidence="9 10">
    <name type="scientific">Algoriphagus aquatilis</name>
    <dbReference type="NCBI Taxonomy" id="490186"/>
    <lineage>
        <taxon>Bacteria</taxon>
        <taxon>Pseudomonadati</taxon>
        <taxon>Bacteroidota</taxon>
        <taxon>Cytophagia</taxon>
        <taxon>Cytophagales</taxon>
        <taxon>Cyclobacteriaceae</taxon>
        <taxon>Algoriphagus</taxon>
    </lineage>
</organism>
<dbReference type="Gene3D" id="1.10.560.10">
    <property type="entry name" value="GroEL-like equatorial domain"/>
    <property type="match status" value="1"/>
</dbReference>
<dbReference type="EMBL" id="JBHSKS010000001">
    <property type="protein sequence ID" value="MFC5190485.1"/>
    <property type="molecule type" value="Genomic_DNA"/>
</dbReference>
<feature type="binding site" evidence="6">
    <location>
        <position position="494"/>
    </location>
    <ligand>
        <name>ATP</name>
        <dbReference type="ChEBI" id="CHEBI:30616"/>
    </ligand>
</feature>